<evidence type="ECO:0000256" key="2">
    <source>
        <dbReference type="ARBA" id="ARBA00022676"/>
    </source>
</evidence>
<dbReference type="RefSeq" id="WP_072603968.1">
    <property type="nucleotide sequence ID" value="NZ_CP018171.1"/>
</dbReference>
<dbReference type="Pfam" id="PF13439">
    <property type="entry name" value="Glyco_transf_4"/>
    <property type="match status" value="1"/>
</dbReference>
<keyword evidence="7" id="KW-1185">Reference proteome</keyword>
<dbReference type="GO" id="GO:0016757">
    <property type="term" value="F:glycosyltransferase activity"/>
    <property type="evidence" value="ECO:0007669"/>
    <property type="project" value="UniProtKB-KW"/>
</dbReference>
<evidence type="ECO:0000256" key="3">
    <source>
        <dbReference type="ARBA" id="ARBA00022679"/>
    </source>
</evidence>
<keyword evidence="2" id="KW-0328">Glycosyltransferase</keyword>
<evidence type="ECO:0000313" key="7">
    <source>
        <dbReference type="Proteomes" id="UP000182840"/>
    </source>
</evidence>
<name>A0A1L3SQZ2_9HYPH</name>
<dbReference type="Pfam" id="PF00535">
    <property type="entry name" value="Glycos_transf_2"/>
    <property type="match status" value="1"/>
</dbReference>
<dbReference type="SUPFAM" id="SSF53448">
    <property type="entry name" value="Nucleotide-diphospho-sugar transferases"/>
    <property type="match status" value="1"/>
</dbReference>
<keyword evidence="3" id="KW-0808">Transferase</keyword>
<reference evidence="7" key="1">
    <citation type="submission" date="2016-11" db="EMBL/GenBank/DDBJ databases">
        <title>Mesorhizobium oceanicum sp. nov., isolated from deep seawater in South China Sea.</title>
        <authorList>
            <person name="Fu G.-Y."/>
        </authorList>
    </citation>
    <scope>NUCLEOTIDE SEQUENCE [LARGE SCALE GENOMIC DNA]</scope>
    <source>
        <strain evidence="7">B7</strain>
    </source>
</reference>
<feature type="domain" description="Glycosyltransferase 2-like" evidence="4">
    <location>
        <begin position="124"/>
        <end position="297"/>
    </location>
</feature>
<dbReference type="InterPro" id="IPR029044">
    <property type="entry name" value="Nucleotide-diphossugar_trans"/>
</dbReference>
<dbReference type="InterPro" id="IPR001173">
    <property type="entry name" value="Glyco_trans_2-like"/>
</dbReference>
<dbReference type="PANTHER" id="PTHR43179:SF12">
    <property type="entry name" value="GALACTOFURANOSYLTRANSFERASE GLFT2"/>
    <property type="match status" value="1"/>
</dbReference>
<sequence>MIRYSKQDIELVRESELFDQNWYLKKYPEVKSLNMDPVEHYLRLGARLGRNPCSDFDTAAYLTNNPDVAERRINPLIHYLVWGRREGRRISVASDLGGGWGQSRNRNWTAVLERIERVGRPAAIVVPIYNAPEETEDCIESVLKHTPVSVRFILIDDASPDPKVREVLARYADISNVTVARNEANLGFTRTVNRGIEIAGAADVIFLNSDTKVTPGWFSNLRLAAYSEDRVATATPFSNNAGAFSAPEIGKQNPLPPAFVLDECARLVTRVSGRFYPKIPTGNGFCMYVRRDAIEEVGPLDAEAFPRGYGEENDFCMRAGRAGWDHVIDDATLIYHVRSASFGDEKTPLMKAGRAIIDQRYPEYTPSVRKFVEDPDIAAIRRRTSQAWNLPVEEYGIRPRVLFVVSTRTGGTPQTNADLMAALEDRYEPFLLRCDSKTIEFSSVSGRGTQLLETIKLKTQLKGFPHRSQEYDDAVAKLLVEHCIDLLHVRHIAWHGLDLTRIAKLLGLPVLFSFHDFYTVCPTIKLLDENLVFCGGRCTATQGECKHELWKEPDFPPLKNAAIREWQSTMARVLEDCDTFITTAASAREQISKIFPITRKRPFPVIPHGRDLDMVQVASPLDEPSGKVRILFPGNIDTPKGARIIEAIAKLDIAKRFEFHILGVSDIQANESIIVHGHYKREEFERKVENIRPHLGAIFSIWPETFCHTLTEMWACGLPVVAIDNGAVGERIRAHEGGWLLSEAEPAAVLAKLMAIADDQEGIAAQRSRVLVWQEEIGASHTTLHMSHGYDALYRRNLMPCITIPDSRPRVAVLVPDLGAASSRIRVIEKIRDTLDRPVRYDVATFTQVGNTGALADYDAVLVQRTAIPSEKVDSFLDRCASAGQKIIYEIDDDLTRFHRRKDDQVDYDGLRDGVVKLLVGADLVIVSTPELKHRFRHFNHNVMIAENALAERLWFTGLAEAHMVRGKPVKAVGEQHILYMGTRTHDADLALLEEAMASVRRHFPKTRLFTVGITAERRTWYEPITIPDPAKHYSRFVPWLRAVSKDMDLAVAPLVETDFNRAKSPLKHFEYAAAGLCGLYSNVEPYRSAVQDGETGFLVDNSAEDWTAAIMRAIEDPEVTRTIAERAYAEVALKRGMRREAERLDEAVLKMVRRAPAVPVTRSENVKLVAAR</sequence>
<proteinExistence type="inferred from homology"/>
<dbReference type="InterPro" id="IPR028098">
    <property type="entry name" value="Glyco_trans_4-like_N"/>
</dbReference>
<dbReference type="Gene3D" id="3.90.550.10">
    <property type="entry name" value="Spore Coat Polysaccharide Biosynthesis Protein SpsA, Chain A"/>
    <property type="match status" value="1"/>
</dbReference>
<feature type="domain" description="Glycosyltransferase subfamily 4-like N-terminal" evidence="5">
    <location>
        <begin position="410"/>
        <end position="613"/>
    </location>
</feature>
<evidence type="ECO:0000256" key="1">
    <source>
        <dbReference type="ARBA" id="ARBA00006739"/>
    </source>
</evidence>
<evidence type="ECO:0008006" key="8">
    <source>
        <dbReference type="Google" id="ProtNLM"/>
    </source>
</evidence>
<gene>
    <name evidence="6" type="ORF">BSQ44_10885</name>
</gene>
<evidence type="ECO:0000259" key="5">
    <source>
        <dbReference type="Pfam" id="PF13439"/>
    </source>
</evidence>
<accession>A0A1L3SQZ2</accession>
<dbReference type="Gene3D" id="3.40.50.2000">
    <property type="entry name" value="Glycogen Phosphorylase B"/>
    <property type="match status" value="3"/>
</dbReference>
<evidence type="ECO:0000259" key="4">
    <source>
        <dbReference type="Pfam" id="PF00535"/>
    </source>
</evidence>
<dbReference type="Proteomes" id="UP000182840">
    <property type="component" value="Chromosome"/>
</dbReference>
<dbReference type="Pfam" id="PF13692">
    <property type="entry name" value="Glyco_trans_1_4"/>
    <property type="match status" value="2"/>
</dbReference>
<dbReference type="AlphaFoldDB" id="A0A1L3SQZ2"/>
<dbReference type="PANTHER" id="PTHR43179">
    <property type="entry name" value="RHAMNOSYLTRANSFERASE WBBL"/>
    <property type="match status" value="1"/>
</dbReference>
<dbReference type="STRING" id="1670800.BSQ44_10885"/>
<dbReference type="SUPFAM" id="SSF53756">
    <property type="entry name" value="UDP-Glycosyltransferase/glycogen phosphorylase"/>
    <property type="match status" value="2"/>
</dbReference>
<dbReference type="EMBL" id="CP018171">
    <property type="protein sequence ID" value="APH71819.1"/>
    <property type="molecule type" value="Genomic_DNA"/>
</dbReference>
<dbReference type="OrthoDB" id="9771846at2"/>
<dbReference type="KEGG" id="meso:BSQ44_10885"/>
<evidence type="ECO:0000313" key="6">
    <source>
        <dbReference type="EMBL" id="APH71819.1"/>
    </source>
</evidence>
<protein>
    <recommendedName>
        <fullName evidence="8">Glycosyltransferase</fullName>
    </recommendedName>
</protein>
<organism evidence="6 7">
    <name type="scientific">Aquibium oceanicum</name>
    <dbReference type="NCBI Taxonomy" id="1670800"/>
    <lineage>
        <taxon>Bacteria</taxon>
        <taxon>Pseudomonadati</taxon>
        <taxon>Pseudomonadota</taxon>
        <taxon>Alphaproteobacteria</taxon>
        <taxon>Hyphomicrobiales</taxon>
        <taxon>Phyllobacteriaceae</taxon>
        <taxon>Aquibium</taxon>
    </lineage>
</organism>
<comment type="similarity">
    <text evidence="1">Belongs to the glycosyltransferase 2 family.</text>
</comment>